<dbReference type="InterPro" id="IPR000182">
    <property type="entry name" value="GNAT_dom"/>
</dbReference>
<protein>
    <submittedName>
        <fullName evidence="2">N-acetyltransferase</fullName>
    </submittedName>
</protein>
<feature type="domain" description="N-acetyltransferase" evidence="1">
    <location>
        <begin position="204"/>
        <end position="377"/>
    </location>
</feature>
<dbReference type="PANTHER" id="PTHR41368">
    <property type="entry name" value="PROTEIN YGHO"/>
    <property type="match status" value="1"/>
</dbReference>
<dbReference type="OrthoDB" id="9806005at2"/>
<dbReference type="PANTHER" id="PTHR41368:SF1">
    <property type="entry name" value="PROTEIN YGHO"/>
    <property type="match status" value="1"/>
</dbReference>
<keyword evidence="3" id="KW-1185">Reference proteome</keyword>
<dbReference type="AlphaFoldDB" id="A0A5S4FG09"/>
<dbReference type="GO" id="GO:0016747">
    <property type="term" value="F:acyltransferase activity, transferring groups other than amino-acyl groups"/>
    <property type="evidence" value="ECO:0007669"/>
    <property type="project" value="InterPro"/>
</dbReference>
<dbReference type="SUPFAM" id="SSF55729">
    <property type="entry name" value="Acyl-CoA N-acyltransferases (Nat)"/>
    <property type="match status" value="1"/>
</dbReference>
<evidence type="ECO:0000313" key="2">
    <source>
        <dbReference type="EMBL" id="TMR18289.1"/>
    </source>
</evidence>
<dbReference type="PROSITE" id="PS51186">
    <property type="entry name" value="GNAT"/>
    <property type="match status" value="1"/>
</dbReference>
<sequence length="377" mass="41997">MSDRVIVEPVVTRRDRERFLDLPYRLHAGEPHWVPPLRREAGRLISPRHNPFFAYGTARLFVARRGPQVLGRIAAVHNPRHNSRFEAADGFFGQFECADDGAAARALIDAAGHWLRGRRLTSMIGPVNLTTNGECGVLVDGFDTPPRLLMPYNPPYYGPLLEAAGLRKAKDLWAWRRGMRPFDERFSRVAARLEHRARVRVRPIDLRDFDDELARIRHLYNSAFDGLWGFVPMTEGEFGALARQLRPILDPGLVLIAESGGEPVGVSISLPDLNQALPAARGRLTTWGLPLGLLRLRRAARSIDAMRSIVVGVLPEHRGRGVEILLYAGTLRAAVSGGYRDIELGWTLEDNSAIVASLRAAGCTPAKTYRLYRGDLP</sequence>
<comment type="caution">
    <text evidence="2">The sequence shown here is derived from an EMBL/GenBank/DDBJ whole genome shotgun (WGS) entry which is preliminary data.</text>
</comment>
<dbReference type="InterPro" id="IPR016181">
    <property type="entry name" value="Acyl_CoA_acyltransferase"/>
</dbReference>
<dbReference type="EMBL" id="VCKY01000072">
    <property type="protein sequence ID" value="TMR18289.1"/>
    <property type="molecule type" value="Genomic_DNA"/>
</dbReference>
<evidence type="ECO:0000313" key="3">
    <source>
        <dbReference type="Proteomes" id="UP000309128"/>
    </source>
</evidence>
<evidence type="ECO:0000259" key="1">
    <source>
        <dbReference type="PROSITE" id="PS51186"/>
    </source>
</evidence>
<keyword evidence="2" id="KW-0808">Transferase</keyword>
<gene>
    <name evidence="2" type="ORF">ETD86_22160</name>
</gene>
<organism evidence="2 3">
    <name type="scientific">Nonomuraea turkmeniaca</name>
    <dbReference type="NCBI Taxonomy" id="103838"/>
    <lineage>
        <taxon>Bacteria</taxon>
        <taxon>Bacillati</taxon>
        <taxon>Actinomycetota</taxon>
        <taxon>Actinomycetes</taxon>
        <taxon>Streptosporangiales</taxon>
        <taxon>Streptosporangiaceae</taxon>
        <taxon>Nonomuraea</taxon>
    </lineage>
</organism>
<proteinExistence type="predicted"/>
<accession>A0A5S4FG09</accession>
<dbReference type="RefSeq" id="WP_138668063.1">
    <property type="nucleotide sequence ID" value="NZ_VCKY01000072.1"/>
</dbReference>
<reference evidence="2 3" key="1">
    <citation type="submission" date="2019-05" db="EMBL/GenBank/DDBJ databases">
        <title>Draft genome sequence of Nonomuraea turkmeniaca DSM 43926.</title>
        <authorList>
            <person name="Saricaoglu S."/>
            <person name="Isik K."/>
        </authorList>
    </citation>
    <scope>NUCLEOTIDE SEQUENCE [LARGE SCALE GENOMIC DNA]</scope>
    <source>
        <strain evidence="2 3">DSM 43926</strain>
    </source>
</reference>
<dbReference type="Gene3D" id="3.40.630.30">
    <property type="match status" value="1"/>
</dbReference>
<name>A0A5S4FG09_9ACTN</name>
<dbReference type="Proteomes" id="UP000309128">
    <property type="component" value="Unassembled WGS sequence"/>
</dbReference>
<dbReference type="InterPro" id="IPR039968">
    <property type="entry name" value="BcerS-like"/>
</dbReference>